<reference evidence="10" key="1">
    <citation type="submission" date="2023-06" db="EMBL/GenBank/DDBJ databases">
        <title>Genomic analysis of the entomopathogenic nematode Steinernema hermaphroditum.</title>
        <authorList>
            <person name="Schwarz E.M."/>
            <person name="Heppert J.K."/>
            <person name="Baniya A."/>
            <person name="Schwartz H.T."/>
            <person name="Tan C.-H."/>
            <person name="Antoshechkin I."/>
            <person name="Sternberg P.W."/>
            <person name="Goodrich-Blair H."/>
            <person name="Dillman A.R."/>
        </authorList>
    </citation>
    <scope>NUCLEOTIDE SEQUENCE</scope>
    <source>
        <strain evidence="10">PS9179</strain>
        <tissue evidence="10">Whole animal</tissue>
    </source>
</reference>
<dbReference type="Pfam" id="PF03520">
    <property type="entry name" value="KCNQ_channel"/>
    <property type="match status" value="1"/>
</dbReference>
<proteinExistence type="predicted"/>
<keyword evidence="5" id="KW-0406">Ion transport</keyword>
<organism evidence="10 11">
    <name type="scientific">Steinernema hermaphroditum</name>
    <dbReference type="NCBI Taxonomy" id="289476"/>
    <lineage>
        <taxon>Eukaryota</taxon>
        <taxon>Metazoa</taxon>
        <taxon>Ecdysozoa</taxon>
        <taxon>Nematoda</taxon>
        <taxon>Chromadorea</taxon>
        <taxon>Rhabditida</taxon>
        <taxon>Tylenchina</taxon>
        <taxon>Panagrolaimomorpha</taxon>
        <taxon>Strongyloidoidea</taxon>
        <taxon>Steinernematidae</taxon>
        <taxon>Steinernema</taxon>
    </lineage>
</organism>
<comment type="subcellular location">
    <subcellularLocation>
        <location evidence="1">Cell membrane</location>
        <topology evidence="1">Multi-pass membrane protein</topology>
    </subcellularLocation>
</comment>
<evidence type="ECO:0000256" key="8">
    <source>
        <dbReference type="SAM" id="MobiDB-lite"/>
    </source>
</evidence>
<evidence type="ECO:0000259" key="9">
    <source>
        <dbReference type="Pfam" id="PF03520"/>
    </source>
</evidence>
<comment type="catalytic activity">
    <reaction evidence="7">
        <text>K(+)(in) = K(+)(out)</text>
        <dbReference type="Rhea" id="RHEA:29463"/>
        <dbReference type="ChEBI" id="CHEBI:29103"/>
    </reaction>
</comment>
<evidence type="ECO:0000256" key="6">
    <source>
        <dbReference type="ARBA" id="ARBA00023303"/>
    </source>
</evidence>
<keyword evidence="3" id="KW-1003">Cell membrane</keyword>
<evidence type="ECO:0000256" key="7">
    <source>
        <dbReference type="ARBA" id="ARBA00034430"/>
    </source>
</evidence>
<comment type="caution">
    <text evidence="10">The sequence shown here is derived from an EMBL/GenBank/DDBJ whole genome shotgun (WGS) entry which is preliminary data.</text>
</comment>
<keyword evidence="2" id="KW-0813">Transport</keyword>
<dbReference type="InterPro" id="IPR013821">
    <property type="entry name" value="K_chnl_volt-dep_KCNQ_C"/>
</dbReference>
<dbReference type="PANTHER" id="PTHR47735:SF14">
    <property type="entry name" value="POTASSIUM VOLTAGE-GATED CHANNEL SUBFAMILY KQT MEMBER 1"/>
    <property type="match status" value="1"/>
</dbReference>
<protein>
    <recommendedName>
        <fullName evidence="9">Potassium channel voltage dependent KCNQ C-terminal domain-containing protein</fullName>
    </recommendedName>
</protein>
<name>A0AA39GXQ8_9BILA</name>
<evidence type="ECO:0000256" key="5">
    <source>
        <dbReference type="ARBA" id="ARBA00023065"/>
    </source>
</evidence>
<keyword evidence="4" id="KW-0630">Potassium</keyword>
<evidence type="ECO:0000313" key="11">
    <source>
        <dbReference type="Proteomes" id="UP001175271"/>
    </source>
</evidence>
<dbReference type="InterPro" id="IPR003937">
    <property type="entry name" value="K_chnl_volt-dep_KCNQ"/>
</dbReference>
<dbReference type="Proteomes" id="UP001175271">
    <property type="component" value="Unassembled WGS sequence"/>
</dbReference>
<evidence type="ECO:0000256" key="3">
    <source>
        <dbReference type="ARBA" id="ARBA00022475"/>
    </source>
</evidence>
<accession>A0AA39GXQ8</accession>
<feature type="region of interest" description="Disordered" evidence="8">
    <location>
        <begin position="192"/>
        <end position="267"/>
    </location>
</feature>
<dbReference type="GO" id="GO:0008076">
    <property type="term" value="C:voltage-gated potassium channel complex"/>
    <property type="evidence" value="ECO:0007669"/>
    <property type="project" value="TreeGrafter"/>
</dbReference>
<gene>
    <name evidence="10" type="ORF">QR680_001282</name>
</gene>
<dbReference type="GO" id="GO:0005249">
    <property type="term" value="F:voltage-gated potassium channel activity"/>
    <property type="evidence" value="ECO:0007669"/>
    <property type="project" value="InterPro"/>
</dbReference>
<feature type="domain" description="Potassium channel voltage dependent KCNQ C-terminal" evidence="9">
    <location>
        <begin position="82"/>
        <end position="182"/>
    </location>
</feature>
<keyword evidence="11" id="KW-1185">Reference proteome</keyword>
<sequence length="267" mass="29947">MLNPTTFASSGSPLGISGRNNPEFPTSIHFFNPCGLEAQLVESHLAEERLEQAHGVRQGGVALSDHSLDLVKFGQMRGVQGNAIRAIRKIKYFVARRKFQQARKPYDVRDVIEQYSQGHLNMMVRIKELQRRLDQTLGKPGQYQMTSGKTSQSMTLGSRMSRVELQLVLMDRKMDHCTRVLQNVYRALSDNKQESGSRRFGDALHKDSTDSARDYVDSPKLSMASPYRESLTSPMGSDVMPLSDLAGSTQEDLESSINGSLYRSNEQ</sequence>
<evidence type="ECO:0000256" key="2">
    <source>
        <dbReference type="ARBA" id="ARBA00022448"/>
    </source>
</evidence>
<feature type="compositionally biased region" description="Basic and acidic residues" evidence="8">
    <location>
        <begin position="192"/>
        <end position="217"/>
    </location>
</feature>
<keyword evidence="6" id="KW-0407">Ion channel</keyword>
<evidence type="ECO:0000256" key="4">
    <source>
        <dbReference type="ARBA" id="ARBA00022958"/>
    </source>
</evidence>
<evidence type="ECO:0000313" key="10">
    <source>
        <dbReference type="EMBL" id="KAK0395451.1"/>
    </source>
</evidence>
<dbReference type="Gene3D" id="6.10.140.1910">
    <property type="match status" value="1"/>
</dbReference>
<feature type="compositionally biased region" description="Polar residues" evidence="8">
    <location>
        <begin position="246"/>
        <end position="267"/>
    </location>
</feature>
<dbReference type="EMBL" id="JAUCMV010000005">
    <property type="protein sequence ID" value="KAK0395451.1"/>
    <property type="molecule type" value="Genomic_DNA"/>
</dbReference>
<keyword evidence="3" id="KW-0472">Membrane</keyword>
<dbReference type="PANTHER" id="PTHR47735">
    <property type="entry name" value="POTASSIUM VOLTAGE-GATED CHANNEL SUBFAMILY KQT MEMBER 4"/>
    <property type="match status" value="1"/>
</dbReference>
<evidence type="ECO:0000256" key="1">
    <source>
        <dbReference type="ARBA" id="ARBA00004651"/>
    </source>
</evidence>
<dbReference type="AlphaFoldDB" id="A0AA39GXQ8"/>